<feature type="region of interest" description="Disordered" evidence="1">
    <location>
        <begin position="1949"/>
        <end position="1990"/>
    </location>
</feature>
<dbReference type="Gene3D" id="3.30.420.10">
    <property type="entry name" value="Ribonuclease H-like superfamily/Ribonuclease H"/>
    <property type="match status" value="1"/>
</dbReference>
<dbReference type="InterPro" id="IPR046496">
    <property type="entry name" value="DUF6589"/>
</dbReference>
<feature type="compositionally biased region" description="Acidic residues" evidence="1">
    <location>
        <begin position="2233"/>
        <end position="2243"/>
    </location>
</feature>
<feature type="compositionally biased region" description="Acidic residues" evidence="1">
    <location>
        <begin position="826"/>
        <end position="844"/>
    </location>
</feature>
<feature type="domain" description="DUF6729" evidence="4">
    <location>
        <begin position="230"/>
        <end position="397"/>
    </location>
</feature>
<name>A0A8H5HJ81_9AGAR</name>
<dbReference type="InterPro" id="IPR046616">
    <property type="entry name" value="DUF6729"/>
</dbReference>
<feature type="compositionally biased region" description="Polar residues" evidence="1">
    <location>
        <begin position="1352"/>
        <end position="1364"/>
    </location>
</feature>
<proteinExistence type="predicted"/>
<dbReference type="InterPro" id="IPR002562">
    <property type="entry name" value="3'-5'_exonuclease_dom"/>
</dbReference>
<feature type="region of interest" description="Disordered" evidence="1">
    <location>
        <begin position="1"/>
        <end position="44"/>
    </location>
</feature>
<feature type="domain" description="3'-5' exonuclease" evidence="2">
    <location>
        <begin position="584"/>
        <end position="709"/>
    </location>
</feature>
<accession>A0A8H5HJ81</accession>
<sequence length="2277" mass="257266">MACPLGSKDGPRPPGAPRRGRPPKKARKEHESEEELDADDEYGFDEFSADYWQEVDHVECEALGAGASVSIPEPSGSSFEAVAGTEELLQTNDNAEIQEESLRINENASNRAASTEKVMFEHLQGATKWTQTFPFFTRRSLQGLDSDNEDEDEDDGMELQNYEDFPSKESDQAGKAKRAAWFDKPKTMPNWLYKYFAEIIMPLIFTKDTKDARQLAKPPTFSETSTCRQPPSFWVHPPEPAILLSRRRFVPSTLYQPRVFLWLLHFYVNKLCCPDCASILEKNGALKPRLDIEDSFYIVTWSYYCRKGCRSHFHGWTKRFLYSLPAYLRMAFPAILLQKSGLSRNIILQLRVGNQHKMGPTGARSQLLEMHTTRFSVLQGQYLEAIFELVHGRQDLSDQVQSTLHNFMPEHFPSFGDFGDPQEYAGFVPSQFYLAQMMNKAIESDESDANQHTACLAPDQLAIDDSHKVNKHIAKIDAHEERAGPLLEIANSVKRYGFSDPPVVFSDDPVKDKQMIYMAFPSLAKNLTPVAAAYGLKPITLPNTVKVLVLDTLELTESTLASIMAPLDLDPDTHLCIAPHSEPDSIFIIPVHKFPRLPTSLLRLLISAQVFKVGSAIKGDITHLKKQFCELDGQNSFNLIDLKEYCIQRGLIVRGASASLDVLVEKTLNMYLPKDGTVRKSEEWEVKHLLPEHICYAAMDVFATRAVFERAMELAPRQQVTHESPRGTRIALSLQEGGDIIAYGMISAVQPTSLGHLQAASSSSIFQMVTPLSLLSFDCRCNDHDALNSTTQVTQTPPHTSHLPTTTGPNLALIDPVLLQNKNTLDEEAEENDEEAPLYSDSEDKDSAGLDMLEAHFRDTEKEKGKRQRYLSPEVESSHFDPIATLQKLVNTPGPTALEEFTRIKKDIFHAFQMIPTSSVNHGIRPEFLRALRDHVMRWDPATREIVDQMCRRVFDLSFEQMLLRNPRWIAERTPRHVPSPAILVPAIQHVFNTFGNAIDATSKQPLFNKAAWKKANAVLELARQGYLSDIDGIPMYEKAGLDKYRLQKWRCLQGTNNVEGGPHGDIYRKFGALHTGPRLTVNCLTDHRMWYNLQAFAKHLYGVDWDYHHSLGLINHTSFLLNYLSDVVGGAAAYSEWINGDLYERTTEKFGICPVPEALRIHLSMESYSAQAATQFSKLSSSDHWLRQRQGLALPALPPTTPEARRYFFSQVRHFAALWNQTANGKSRFYVTTDVLMAYAKSWDKTTNIRASRELITNEIVVINKTRNVFAVPNTPFPSFITITPTSTQPLQGVIVIDPDTRDEQTPASLSIDLALSHPVIPPPSPQQPPILRSHVDFQVTQEIPGPPTEPSATLAPSTGTSTPPLPVNDIAIKEVNWTLPKFLEALFTYNDLPSMKRTTGANPPTSQRRNMVQAFLNGTSKPHAGQILDLIYEYACEVTYRSNDNAVSAPTFTPDRHFAQITHAKPAITSWAVGFVTKLVHSEGGTMVHPTTGLHLRARSKQPRSLISWSAIESFSYRTLQTIAENNAPILWAIVSAYVNSTAVEMGETAPLREQRPQNLVATSAVMSLTFGRSQLASLYPLCRAIWHFAVRSHQSAYRVESRLGHSVAYQTMIEGLKTLAADQRKELRGMIANGRHGLQVSDNIQAYAPVRGARIGRESRMVKGLAATVVIMEDVVPGAFDLGELLRRQALQERRNLSPELIFDDIDWTHQDHVREVEFIRPLIHCMPALSIYREDLKVYASEKLCIFPLPKTRHTKIFPLATNGYDEMHIQEMKQAVLDFTDQMGIDAGNLNGRCIVTSGDGKTFEQLLKLRRHMVAEDGDFESFRWIIPLLELWHTKWTDLSRTVRGHWGEGHADDLSTLACLAKLAGCPTPSNLRKVEFYDGAHLIELSLDAHILNCWEFYYETADLESFLESKKAQGTLPTFEELLKAALMLGRRHATTKAFKAAHNPSENNPDKVPQGSPWTPKKNIPSTSLDTVEDDEMTDTDSDVMSDLLDEVKELTSKDADVTLANATLFMRDGIWWREMCRAVAEGDTGRVWEILKIWIFTFAGSGNPYYSQYLLELYCNFKWEFDEATSNSIMSNWLVCLHELGDYSEMDLMQEGHNRVLEEQVQHKGKEFDDPFYRDTVSMNVHHLTRLRDEMEEAVSLKLRTKNHSVTDLLNELRALLACLRDAEVNRYRPGRNEGFTAIDDFEEGWRILHQKITKFIARTIAYLDILGHHTAQADVEMESSGDDDWEDSQRSEVPDNTRRDLPRIRIINVELYVTERTGKL</sequence>
<evidence type="ECO:0000313" key="6">
    <source>
        <dbReference type="Proteomes" id="UP000565441"/>
    </source>
</evidence>
<keyword evidence="6" id="KW-1185">Reference proteome</keyword>
<feature type="compositionally biased region" description="Basic residues" evidence="1">
    <location>
        <begin position="18"/>
        <end position="27"/>
    </location>
</feature>
<evidence type="ECO:0000256" key="1">
    <source>
        <dbReference type="SAM" id="MobiDB-lite"/>
    </source>
</evidence>
<dbReference type="InterPro" id="IPR012337">
    <property type="entry name" value="RNaseH-like_sf"/>
</dbReference>
<protein>
    <recommendedName>
        <fullName evidence="7">3'-5' exonuclease domain-containing protein</fullName>
    </recommendedName>
</protein>
<dbReference type="Proteomes" id="UP000565441">
    <property type="component" value="Unassembled WGS sequence"/>
</dbReference>
<dbReference type="Pfam" id="PF01612">
    <property type="entry name" value="DNA_pol_A_exo1"/>
    <property type="match status" value="1"/>
</dbReference>
<gene>
    <name evidence="5" type="ORF">D9615_003177</name>
</gene>
<dbReference type="Pfam" id="PF20231">
    <property type="entry name" value="DUF6589"/>
    <property type="match status" value="1"/>
</dbReference>
<feature type="region of interest" description="Disordered" evidence="1">
    <location>
        <begin position="1343"/>
        <end position="1366"/>
    </location>
</feature>
<dbReference type="InterPro" id="IPR036397">
    <property type="entry name" value="RNaseH_sf"/>
</dbReference>
<evidence type="ECO:0000313" key="5">
    <source>
        <dbReference type="EMBL" id="KAF5384343.1"/>
    </source>
</evidence>
<dbReference type="OrthoDB" id="1920326at2759"/>
<reference evidence="5 6" key="1">
    <citation type="journal article" date="2020" name="ISME J.">
        <title>Uncovering the hidden diversity of litter-decomposition mechanisms in mushroom-forming fungi.</title>
        <authorList>
            <person name="Floudas D."/>
            <person name="Bentzer J."/>
            <person name="Ahren D."/>
            <person name="Johansson T."/>
            <person name="Persson P."/>
            <person name="Tunlid A."/>
        </authorList>
    </citation>
    <scope>NUCLEOTIDE SEQUENCE [LARGE SCALE GENOMIC DNA]</scope>
    <source>
        <strain evidence="5 6">CBS 661.87</strain>
    </source>
</reference>
<feature type="domain" description="DUF6589" evidence="3">
    <location>
        <begin position="1696"/>
        <end position="2160"/>
    </location>
</feature>
<dbReference type="GO" id="GO:0006139">
    <property type="term" value="P:nucleobase-containing compound metabolic process"/>
    <property type="evidence" value="ECO:0007669"/>
    <property type="project" value="InterPro"/>
</dbReference>
<dbReference type="EMBL" id="JAACJP010000005">
    <property type="protein sequence ID" value="KAF5384343.1"/>
    <property type="molecule type" value="Genomic_DNA"/>
</dbReference>
<evidence type="ECO:0000259" key="4">
    <source>
        <dbReference type="Pfam" id="PF20499"/>
    </source>
</evidence>
<dbReference type="SUPFAM" id="SSF53098">
    <property type="entry name" value="Ribonuclease H-like"/>
    <property type="match status" value="1"/>
</dbReference>
<evidence type="ECO:0008006" key="7">
    <source>
        <dbReference type="Google" id="ProtNLM"/>
    </source>
</evidence>
<evidence type="ECO:0000259" key="3">
    <source>
        <dbReference type="Pfam" id="PF20231"/>
    </source>
</evidence>
<feature type="compositionally biased region" description="Acidic residues" evidence="1">
    <location>
        <begin position="32"/>
        <end position="44"/>
    </location>
</feature>
<feature type="region of interest" description="Disordered" evidence="1">
    <location>
        <begin position="826"/>
        <end position="846"/>
    </location>
</feature>
<organism evidence="5 6">
    <name type="scientific">Tricholomella constricta</name>
    <dbReference type="NCBI Taxonomy" id="117010"/>
    <lineage>
        <taxon>Eukaryota</taxon>
        <taxon>Fungi</taxon>
        <taxon>Dikarya</taxon>
        <taxon>Basidiomycota</taxon>
        <taxon>Agaricomycotina</taxon>
        <taxon>Agaricomycetes</taxon>
        <taxon>Agaricomycetidae</taxon>
        <taxon>Agaricales</taxon>
        <taxon>Tricholomatineae</taxon>
        <taxon>Lyophyllaceae</taxon>
        <taxon>Tricholomella</taxon>
    </lineage>
</organism>
<dbReference type="GO" id="GO:0008408">
    <property type="term" value="F:3'-5' exonuclease activity"/>
    <property type="evidence" value="ECO:0007669"/>
    <property type="project" value="InterPro"/>
</dbReference>
<feature type="region of interest" description="Disordered" evidence="1">
    <location>
        <begin position="2233"/>
        <end position="2252"/>
    </location>
</feature>
<comment type="caution">
    <text evidence="5">The sequence shown here is derived from an EMBL/GenBank/DDBJ whole genome shotgun (WGS) entry which is preliminary data.</text>
</comment>
<dbReference type="GO" id="GO:0003676">
    <property type="term" value="F:nucleic acid binding"/>
    <property type="evidence" value="ECO:0007669"/>
    <property type="project" value="InterPro"/>
</dbReference>
<evidence type="ECO:0000259" key="2">
    <source>
        <dbReference type="Pfam" id="PF01612"/>
    </source>
</evidence>
<dbReference type="Pfam" id="PF20499">
    <property type="entry name" value="DUF6729"/>
    <property type="match status" value="1"/>
</dbReference>